<comment type="similarity">
    <text evidence="1">Belongs to the Gfa family.</text>
</comment>
<organism evidence="6 7">
    <name type="scientific">Desulfuromonas versatilis</name>
    <dbReference type="NCBI Taxonomy" id="2802975"/>
    <lineage>
        <taxon>Bacteria</taxon>
        <taxon>Pseudomonadati</taxon>
        <taxon>Thermodesulfobacteriota</taxon>
        <taxon>Desulfuromonadia</taxon>
        <taxon>Desulfuromonadales</taxon>
        <taxon>Desulfuromonadaceae</taxon>
        <taxon>Desulfuromonas</taxon>
    </lineage>
</organism>
<keyword evidence="3" id="KW-0862">Zinc</keyword>
<gene>
    <name evidence="6" type="ORF">DESUT3_00550</name>
</gene>
<evidence type="ECO:0000256" key="3">
    <source>
        <dbReference type="ARBA" id="ARBA00022833"/>
    </source>
</evidence>
<evidence type="ECO:0000259" key="5">
    <source>
        <dbReference type="PROSITE" id="PS51891"/>
    </source>
</evidence>
<dbReference type="PROSITE" id="PS51891">
    <property type="entry name" value="CENP_V_GFA"/>
    <property type="match status" value="1"/>
</dbReference>
<dbReference type="InterPro" id="IPR011057">
    <property type="entry name" value="Mss4-like_sf"/>
</dbReference>
<keyword evidence="4" id="KW-0456">Lyase</keyword>
<dbReference type="SUPFAM" id="SSF51316">
    <property type="entry name" value="Mss4-like"/>
    <property type="match status" value="1"/>
</dbReference>
<dbReference type="EMBL" id="AP024355">
    <property type="protein sequence ID" value="BCR02986.1"/>
    <property type="molecule type" value="Genomic_DNA"/>
</dbReference>
<reference evidence="6 7" key="2">
    <citation type="journal article" date="2021" name="Int. J. Syst. Evol. Microbiol.">
        <title>Isolation and Polyphasic Characterization of Desulfuromonas versatilis sp. Nov., an Electrogenic Bacteria Capable of Versatile Metabolism Isolated from a Graphene Oxide-Reducing Enrichment Culture.</title>
        <authorList>
            <person name="Xie L."/>
            <person name="Yoshida N."/>
            <person name="Ishii S."/>
            <person name="Meng L."/>
        </authorList>
    </citation>
    <scope>NUCLEOTIDE SEQUENCE [LARGE SCALE GENOMIC DNA]</scope>
    <source>
        <strain evidence="6 7">NIT-T3</strain>
    </source>
</reference>
<evidence type="ECO:0000256" key="1">
    <source>
        <dbReference type="ARBA" id="ARBA00005495"/>
    </source>
</evidence>
<accession>A0ABM8HQC4</accession>
<dbReference type="Pfam" id="PF04828">
    <property type="entry name" value="GFA"/>
    <property type="match status" value="1"/>
</dbReference>
<dbReference type="RefSeq" id="WP_221250472.1">
    <property type="nucleotide sequence ID" value="NZ_AP024355.1"/>
</dbReference>
<evidence type="ECO:0000313" key="7">
    <source>
        <dbReference type="Proteomes" id="UP001319827"/>
    </source>
</evidence>
<dbReference type="Proteomes" id="UP001319827">
    <property type="component" value="Chromosome"/>
</dbReference>
<keyword evidence="7" id="KW-1185">Reference proteome</keyword>
<evidence type="ECO:0000256" key="2">
    <source>
        <dbReference type="ARBA" id="ARBA00022723"/>
    </source>
</evidence>
<feature type="domain" description="CENP-V/GFA" evidence="5">
    <location>
        <begin position="5"/>
        <end position="121"/>
    </location>
</feature>
<keyword evidence="2" id="KW-0479">Metal-binding</keyword>
<evidence type="ECO:0000313" key="6">
    <source>
        <dbReference type="EMBL" id="BCR02986.1"/>
    </source>
</evidence>
<protein>
    <recommendedName>
        <fullName evidence="5">CENP-V/GFA domain-containing protein</fullName>
    </recommendedName>
</protein>
<proteinExistence type="inferred from homology"/>
<reference evidence="6 7" key="1">
    <citation type="journal article" date="2016" name="C (Basel)">
        <title>Selective Growth of and Electricity Production by Marine Exoelectrogenic Bacteria in Self-Aggregated Hydrogel of Microbially Reduced Graphene Oxide.</title>
        <authorList>
            <person name="Yoshida N."/>
            <person name="Goto Y."/>
            <person name="Miyata Y."/>
        </authorList>
    </citation>
    <scope>NUCLEOTIDE SEQUENCE [LARGE SCALE GENOMIC DNA]</scope>
    <source>
        <strain evidence="6 7">NIT-T3</strain>
    </source>
</reference>
<dbReference type="Gene3D" id="3.90.1590.10">
    <property type="entry name" value="glutathione-dependent formaldehyde- activating enzyme (gfa)"/>
    <property type="match status" value="1"/>
</dbReference>
<sequence>MSDQPTGSCRCNAVTFEVKNPLQFAANCHCNICKKTTGGAFSSIAIVDEADLVFTAGENLLSEYAISENASKYFCSKCGSPVYNRHKKFRGKLMLPIGALDKPGEIAPVVNVHCENMLPWVPNIMKMTNFDRDAVK</sequence>
<dbReference type="InterPro" id="IPR006913">
    <property type="entry name" value="CENP-V/GFA"/>
</dbReference>
<name>A0ABM8HQC4_9BACT</name>
<dbReference type="PANTHER" id="PTHR33337:SF40">
    <property type="entry name" value="CENP-V_GFA DOMAIN-CONTAINING PROTEIN-RELATED"/>
    <property type="match status" value="1"/>
</dbReference>
<dbReference type="PANTHER" id="PTHR33337">
    <property type="entry name" value="GFA DOMAIN-CONTAINING PROTEIN"/>
    <property type="match status" value="1"/>
</dbReference>
<evidence type="ECO:0000256" key="4">
    <source>
        <dbReference type="ARBA" id="ARBA00023239"/>
    </source>
</evidence>